<proteinExistence type="predicted"/>
<gene>
    <name evidence="2" type="ORF">ACFQ1O_05530</name>
</gene>
<evidence type="ECO:0000313" key="2">
    <source>
        <dbReference type="EMBL" id="MFD0963454.1"/>
    </source>
</evidence>
<dbReference type="Gene3D" id="2.60.40.10">
    <property type="entry name" value="Immunoglobulins"/>
    <property type="match status" value="1"/>
</dbReference>
<dbReference type="Proteomes" id="UP001596997">
    <property type="component" value="Unassembled WGS sequence"/>
</dbReference>
<evidence type="ECO:0000313" key="3">
    <source>
        <dbReference type="Proteomes" id="UP001596997"/>
    </source>
</evidence>
<reference evidence="3" key="1">
    <citation type="journal article" date="2019" name="Int. J. Syst. Evol. Microbiol.">
        <title>The Global Catalogue of Microorganisms (GCM) 10K type strain sequencing project: providing services to taxonomists for standard genome sequencing and annotation.</title>
        <authorList>
            <consortium name="The Broad Institute Genomics Platform"/>
            <consortium name="The Broad Institute Genome Sequencing Center for Infectious Disease"/>
            <person name="Wu L."/>
            <person name="Ma J."/>
        </authorList>
    </citation>
    <scope>NUCLEOTIDE SEQUENCE [LARGE SCALE GENOMIC DNA]</scope>
    <source>
        <strain evidence="3">CCUG 62114</strain>
    </source>
</reference>
<protein>
    <submittedName>
        <fullName evidence="2">DUF5103 domain-containing protein</fullName>
    </submittedName>
</protein>
<keyword evidence="3" id="KW-1185">Reference proteome</keyword>
<dbReference type="InterPro" id="IPR013783">
    <property type="entry name" value="Ig-like_fold"/>
</dbReference>
<dbReference type="InterPro" id="IPR031345">
    <property type="entry name" value="T9SS_Plug_N"/>
</dbReference>
<dbReference type="Pfam" id="PF17116">
    <property type="entry name" value="T9SS_plug_1st"/>
    <property type="match status" value="1"/>
</dbReference>
<organism evidence="2 3">
    <name type="scientific">Pseudofulvibacter geojedonensis</name>
    <dbReference type="NCBI Taxonomy" id="1123758"/>
    <lineage>
        <taxon>Bacteria</taxon>
        <taxon>Pseudomonadati</taxon>
        <taxon>Bacteroidota</taxon>
        <taxon>Flavobacteriia</taxon>
        <taxon>Flavobacteriales</taxon>
        <taxon>Flavobacteriaceae</taxon>
        <taxon>Pseudofulvibacter</taxon>
    </lineage>
</organism>
<feature type="domain" description="Type 9 secretion system plug protein N-terminal" evidence="1">
    <location>
        <begin position="30"/>
        <end position="151"/>
    </location>
</feature>
<dbReference type="RefSeq" id="WP_377714189.1">
    <property type="nucleotide sequence ID" value="NZ_JBHTJM010000006.1"/>
</dbReference>
<dbReference type="EMBL" id="JBHTJM010000006">
    <property type="protein sequence ID" value="MFD0963454.1"/>
    <property type="molecule type" value="Genomic_DNA"/>
</dbReference>
<evidence type="ECO:0000259" key="1">
    <source>
        <dbReference type="Pfam" id="PF17116"/>
    </source>
</evidence>
<accession>A0ABW3I194</accession>
<name>A0ABW3I194_9FLAO</name>
<comment type="caution">
    <text evidence="2">The sequence shown here is derived from an EMBL/GenBank/DDBJ whole genome shotgun (WGS) entry which is preliminary data.</text>
</comment>
<sequence length="413" mass="48555">MRLFLTITSLLTAFICSSQVTNEVNPPENIKTIILQELTSERQIPLIKLGKTLTLKFDDINGDEADYYYRINQYNFDWTPSALMKSEYLRGMDEQHIQDYVNSYNTLQIYSHFRLSIPNENVRITKTGNYIIEIYDDEDEIVFSKKFIVYQDRANVGVEIKRSRDLNHIESKQVVQFHISPQNNFFNNPKQNIKTLVFKNNNIKNSITNLKPQYTIGNKLMYRYDQEASFWAGNEYFYFDNKDIRGGNISLRRTELKDLYHNYLYTNRSRRHDTYTYNPDINGGFVVRNLNADNSNIEADYTQIHFSLENFENIGSRKIYVIGNFNNYQLDKNSELKFDQESGLYKNTSLIKQGFVNYKFITLTNNKIDHSFIDGNFYQTENEYTVVVYYRDIGARYDQVIGLGSASSINISN</sequence>